<reference evidence="4" key="1">
    <citation type="submission" date="2017-08" db="EMBL/GenBank/DDBJ databases">
        <title>Mesorhizobium wenxinae sp. nov., a novel rhizobial species isolated from root nodules of chickpea (Cicer arietinum L.).</title>
        <authorList>
            <person name="Zhang J."/>
        </authorList>
    </citation>
    <scope>NUCLEOTIDE SEQUENCE [LARGE SCALE GENOMIC DNA]</scope>
    <source>
        <strain evidence="4">USDA 3392</strain>
    </source>
</reference>
<evidence type="ECO:0000313" key="4">
    <source>
        <dbReference type="Proteomes" id="UP000216215"/>
    </source>
</evidence>
<protein>
    <recommendedName>
        <fullName evidence="2">Mannan-binding protein domain-containing protein</fullName>
    </recommendedName>
</protein>
<dbReference type="Gene3D" id="3.30.1490.230">
    <property type="match status" value="1"/>
</dbReference>
<keyword evidence="1" id="KW-0732">Signal</keyword>
<gene>
    <name evidence="3" type="ORF">CIT25_03585</name>
</gene>
<dbReference type="AlphaFoldDB" id="A0AB36RFL1"/>
<keyword evidence="4" id="KW-1185">Reference proteome</keyword>
<feature type="signal peptide" evidence="1">
    <location>
        <begin position="1"/>
        <end position="24"/>
    </location>
</feature>
<feature type="chain" id="PRO_5044258981" description="Mannan-binding protein domain-containing protein" evidence="1">
    <location>
        <begin position="25"/>
        <end position="138"/>
    </location>
</feature>
<dbReference type="Proteomes" id="UP000216215">
    <property type="component" value="Unassembled WGS sequence"/>
</dbReference>
<comment type="caution">
    <text evidence="3">The sequence shown here is derived from an EMBL/GenBank/DDBJ whole genome shotgun (WGS) entry which is preliminary data.</text>
</comment>
<evidence type="ECO:0000256" key="1">
    <source>
        <dbReference type="SAM" id="SignalP"/>
    </source>
</evidence>
<accession>A0AB36RFL1</accession>
<sequence length="138" mass="14498">MRNSIAAILLLIVTAISTALPVHAKEVNHRLPNEHKAGPIFNDADAQKKCPQVCGNSSWSGLWRTTVWGTMSVCSCSRGSSGSSFPTGRETSCNAPSNEACGGCQVTCPAGKQASCIEGEVHGETSPVCWTNAKCECN</sequence>
<dbReference type="EMBL" id="NPKI01000008">
    <property type="protein sequence ID" value="PAQ03724.1"/>
    <property type="molecule type" value="Genomic_DNA"/>
</dbReference>
<dbReference type="InterPro" id="IPR053754">
    <property type="entry name" value="OligoMan_bind_ChitinaseAct_sf"/>
</dbReference>
<organism evidence="3 4">
    <name type="scientific">Mesorhizobium mediterraneum</name>
    <dbReference type="NCBI Taxonomy" id="43617"/>
    <lineage>
        <taxon>Bacteria</taxon>
        <taxon>Pseudomonadati</taxon>
        <taxon>Pseudomonadota</taxon>
        <taxon>Alphaproteobacteria</taxon>
        <taxon>Hyphomicrobiales</taxon>
        <taxon>Phyllobacteriaceae</taxon>
        <taxon>Mesorhizobium</taxon>
    </lineage>
</organism>
<feature type="domain" description="Mannan-binding protein" evidence="2">
    <location>
        <begin position="44"/>
        <end position="76"/>
    </location>
</feature>
<proteinExistence type="predicted"/>
<dbReference type="InterPro" id="IPR021992">
    <property type="entry name" value="MVL"/>
</dbReference>
<evidence type="ECO:0000313" key="3">
    <source>
        <dbReference type="EMBL" id="PAQ03724.1"/>
    </source>
</evidence>
<name>A0AB36RFL1_9HYPH</name>
<evidence type="ECO:0000259" key="2">
    <source>
        <dbReference type="Pfam" id="PF12151"/>
    </source>
</evidence>
<dbReference type="Pfam" id="PF12151">
    <property type="entry name" value="MVL"/>
    <property type="match status" value="1"/>
</dbReference>